<keyword evidence="5 7" id="KW-1133">Transmembrane helix</keyword>
<dbReference type="Proteomes" id="UP000264062">
    <property type="component" value="Unassembled WGS sequence"/>
</dbReference>
<evidence type="ECO:0000259" key="8">
    <source>
        <dbReference type="Pfam" id="PF02687"/>
    </source>
</evidence>
<reference evidence="10 11" key="1">
    <citation type="journal article" date="2018" name="Nat. Biotechnol.">
        <title>A standardized bacterial taxonomy based on genome phylogeny substantially revises the tree of life.</title>
        <authorList>
            <person name="Parks D.H."/>
            <person name="Chuvochina M."/>
            <person name="Waite D.W."/>
            <person name="Rinke C."/>
            <person name="Skarshewski A."/>
            <person name="Chaumeil P.A."/>
            <person name="Hugenholtz P."/>
        </authorList>
    </citation>
    <scope>NUCLEOTIDE SEQUENCE [LARGE SCALE GENOMIC DNA]</scope>
    <source>
        <strain evidence="10">UBA9956</strain>
    </source>
</reference>
<dbReference type="GO" id="GO:0044874">
    <property type="term" value="P:lipoprotein localization to outer membrane"/>
    <property type="evidence" value="ECO:0007669"/>
    <property type="project" value="TreeGrafter"/>
</dbReference>
<comment type="subcellular location">
    <subcellularLocation>
        <location evidence="1">Cell membrane</location>
        <topology evidence="1">Multi-pass membrane protein</topology>
    </subcellularLocation>
</comment>
<dbReference type="GO" id="GO:0098797">
    <property type="term" value="C:plasma membrane protein complex"/>
    <property type="evidence" value="ECO:0007669"/>
    <property type="project" value="TreeGrafter"/>
</dbReference>
<feature type="transmembrane region" description="Helical" evidence="7">
    <location>
        <begin position="20"/>
        <end position="40"/>
    </location>
</feature>
<evidence type="ECO:0000313" key="10">
    <source>
        <dbReference type="EMBL" id="HAV92611.1"/>
    </source>
</evidence>
<evidence type="ECO:0000256" key="2">
    <source>
        <dbReference type="ARBA" id="ARBA00005236"/>
    </source>
</evidence>
<comment type="similarity">
    <text evidence="2">Belongs to the ABC-4 integral membrane protein family. LolC/E subfamily.</text>
</comment>
<feature type="transmembrane region" description="Helical" evidence="7">
    <location>
        <begin position="362"/>
        <end position="387"/>
    </location>
</feature>
<organism evidence="10 11">
    <name type="scientific">candidate division WOR-3 bacterium</name>
    <dbReference type="NCBI Taxonomy" id="2052148"/>
    <lineage>
        <taxon>Bacteria</taxon>
        <taxon>Bacteria division WOR-3</taxon>
    </lineage>
</organism>
<evidence type="ECO:0000259" key="9">
    <source>
        <dbReference type="Pfam" id="PF12704"/>
    </source>
</evidence>
<dbReference type="Pfam" id="PF12704">
    <property type="entry name" value="MacB_PCD"/>
    <property type="match status" value="1"/>
</dbReference>
<name>A0A350HAP5_UNCW3</name>
<dbReference type="EMBL" id="DMZY01000162">
    <property type="protein sequence ID" value="HAV92611.1"/>
    <property type="molecule type" value="Genomic_DNA"/>
</dbReference>
<evidence type="ECO:0000256" key="5">
    <source>
        <dbReference type="ARBA" id="ARBA00022989"/>
    </source>
</evidence>
<gene>
    <name evidence="10" type="ORF">DCW38_05460</name>
</gene>
<accession>A0A350HAP5</accession>
<evidence type="ECO:0000256" key="6">
    <source>
        <dbReference type="ARBA" id="ARBA00023136"/>
    </source>
</evidence>
<feature type="non-terminal residue" evidence="10">
    <location>
        <position position="396"/>
    </location>
</feature>
<proteinExistence type="inferred from homology"/>
<feature type="transmembrane region" description="Helical" evidence="7">
    <location>
        <begin position="263"/>
        <end position="288"/>
    </location>
</feature>
<evidence type="ECO:0000256" key="3">
    <source>
        <dbReference type="ARBA" id="ARBA00022475"/>
    </source>
</evidence>
<evidence type="ECO:0000256" key="7">
    <source>
        <dbReference type="SAM" id="Phobius"/>
    </source>
</evidence>
<evidence type="ECO:0000313" key="11">
    <source>
        <dbReference type="Proteomes" id="UP000264062"/>
    </source>
</evidence>
<evidence type="ECO:0008006" key="12">
    <source>
        <dbReference type="Google" id="ProtNLM"/>
    </source>
</evidence>
<sequence>MKFILALSFKNIFRNHRRTILTATGIMIAVAATIFGKSFIDGEFVPIIQNVTDMQTGHIRVTSKEYKDKERLMPVNMTVDYEYIEREIKDISDITLIRPRIKFGTLIAKGDNEVDGMMGFAVLPEREKDFAILKGTTLKKGEIIISKRFAEKQNIKEGDTLVLITQTAYGYINGISLVAKEFYDTGIEYISSYMVFLHIEDAQTILCIGHNKASEVLVYTKDINKSKNVYYEMEKKFKESGYSMIHWESDGSMLQALKVGTSVMFIVALVIFFLASIAIVNTMVMSLYERLKEIGMMKALGLKSGSVYLIFFYEALIIGVFGSFLGLVVGVIAILLGAHYGFDYSAAMKSVELPITPVIYPVMSWTTNIVGFLMGIISSIISSLFVLNRIKKANPA</sequence>
<dbReference type="InterPro" id="IPR025857">
    <property type="entry name" value="MacB_PCD"/>
</dbReference>
<dbReference type="InterPro" id="IPR003838">
    <property type="entry name" value="ABC3_permease_C"/>
</dbReference>
<keyword evidence="3" id="KW-1003">Cell membrane</keyword>
<dbReference type="PANTHER" id="PTHR30489:SF0">
    <property type="entry name" value="LIPOPROTEIN-RELEASING SYSTEM TRANSMEMBRANE PROTEIN LOLE"/>
    <property type="match status" value="1"/>
</dbReference>
<evidence type="ECO:0000256" key="4">
    <source>
        <dbReference type="ARBA" id="ARBA00022692"/>
    </source>
</evidence>
<keyword evidence="6 7" id="KW-0472">Membrane</keyword>
<evidence type="ECO:0000256" key="1">
    <source>
        <dbReference type="ARBA" id="ARBA00004651"/>
    </source>
</evidence>
<protein>
    <recommendedName>
        <fullName evidence="12">ABC transporter permease</fullName>
    </recommendedName>
</protein>
<dbReference type="AlphaFoldDB" id="A0A350HAP5"/>
<keyword evidence="4 7" id="KW-0812">Transmembrane</keyword>
<dbReference type="PANTHER" id="PTHR30489">
    <property type="entry name" value="LIPOPROTEIN-RELEASING SYSTEM TRANSMEMBRANE PROTEIN LOLE"/>
    <property type="match status" value="1"/>
</dbReference>
<comment type="caution">
    <text evidence="10">The sequence shown here is derived from an EMBL/GenBank/DDBJ whole genome shotgun (WGS) entry which is preliminary data.</text>
</comment>
<feature type="domain" description="MacB-like periplasmic core" evidence="9">
    <location>
        <begin position="19"/>
        <end position="165"/>
    </location>
</feature>
<feature type="domain" description="ABC3 transporter permease C-terminal" evidence="8">
    <location>
        <begin position="266"/>
        <end position="395"/>
    </location>
</feature>
<dbReference type="InterPro" id="IPR051447">
    <property type="entry name" value="Lipoprotein-release_system"/>
</dbReference>
<dbReference type="Pfam" id="PF02687">
    <property type="entry name" value="FtsX"/>
    <property type="match status" value="1"/>
</dbReference>
<feature type="transmembrane region" description="Helical" evidence="7">
    <location>
        <begin position="309"/>
        <end position="342"/>
    </location>
</feature>